<organism evidence="6 7">
    <name type="scientific">Mediterraneibacter hominis</name>
    <dbReference type="NCBI Taxonomy" id="2763054"/>
    <lineage>
        <taxon>Bacteria</taxon>
        <taxon>Bacillati</taxon>
        <taxon>Bacillota</taxon>
        <taxon>Clostridia</taxon>
        <taxon>Lachnospirales</taxon>
        <taxon>Lachnospiraceae</taxon>
        <taxon>Mediterraneibacter</taxon>
    </lineage>
</organism>
<dbReference type="PANTHER" id="PTHR30024">
    <property type="entry name" value="ALIPHATIC SULFONATES-BINDING PROTEIN-RELATED"/>
    <property type="match status" value="1"/>
</dbReference>
<evidence type="ECO:0000313" key="7">
    <source>
        <dbReference type="Proteomes" id="UP000652477"/>
    </source>
</evidence>
<dbReference type="Pfam" id="PF09084">
    <property type="entry name" value="NMT1"/>
    <property type="match status" value="1"/>
</dbReference>
<dbReference type="SUPFAM" id="SSF53850">
    <property type="entry name" value="Periplasmic binding protein-like II"/>
    <property type="match status" value="1"/>
</dbReference>
<feature type="chain" id="PRO_5037770312" evidence="4">
    <location>
        <begin position="24"/>
        <end position="351"/>
    </location>
</feature>
<reference evidence="6" key="1">
    <citation type="submission" date="2020-08" db="EMBL/GenBank/DDBJ databases">
        <title>Genome public.</title>
        <authorList>
            <person name="Liu C."/>
            <person name="Sun Q."/>
        </authorList>
    </citation>
    <scope>NUCLEOTIDE SEQUENCE</scope>
    <source>
        <strain evidence="6">NSJ-55</strain>
    </source>
</reference>
<feature type="signal peptide" evidence="4">
    <location>
        <begin position="1"/>
        <end position="23"/>
    </location>
</feature>
<evidence type="ECO:0000259" key="5">
    <source>
        <dbReference type="Pfam" id="PF09084"/>
    </source>
</evidence>
<dbReference type="Gene3D" id="3.40.190.10">
    <property type="entry name" value="Periplasmic binding protein-like II"/>
    <property type="match status" value="2"/>
</dbReference>
<feature type="domain" description="SsuA/THI5-like" evidence="5">
    <location>
        <begin position="60"/>
        <end position="269"/>
    </location>
</feature>
<evidence type="ECO:0000256" key="1">
    <source>
        <dbReference type="ARBA" id="ARBA00004418"/>
    </source>
</evidence>
<comment type="caution">
    <text evidence="6">The sequence shown here is derived from an EMBL/GenBank/DDBJ whole genome shotgun (WGS) entry which is preliminary data.</text>
</comment>
<evidence type="ECO:0000256" key="3">
    <source>
        <dbReference type="ARBA" id="ARBA00022729"/>
    </source>
</evidence>
<dbReference type="PANTHER" id="PTHR30024:SF47">
    <property type="entry name" value="TAURINE-BINDING PERIPLASMIC PROTEIN"/>
    <property type="match status" value="1"/>
</dbReference>
<dbReference type="InterPro" id="IPR015168">
    <property type="entry name" value="SsuA/THI5"/>
</dbReference>
<name>A0A923RPH3_9FIRM</name>
<gene>
    <name evidence="6" type="ORF">H8S37_06160</name>
</gene>
<dbReference type="GO" id="GO:0042597">
    <property type="term" value="C:periplasmic space"/>
    <property type="evidence" value="ECO:0007669"/>
    <property type="project" value="UniProtKB-SubCell"/>
</dbReference>
<keyword evidence="7" id="KW-1185">Reference proteome</keyword>
<comment type="similarity">
    <text evidence="2">Belongs to the bacterial solute-binding protein SsuA/TauA family.</text>
</comment>
<dbReference type="EMBL" id="JACOPF010000001">
    <property type="protein sequence ID" value="MBC5688514.1"/>
    <property type="molecule type" value="Genomic_DNA"/>
</dbReference>
<evidence type="ECO:0000256" key="4">
    <source>
        <dbReference type="SAM" id="SignalP"/>
    </source>
</evidence>
<dbReference type="Proteomes" id="UP000652477">
    <property type="component" value="Unassembled WGS sequence"/>
</dbReference>
<proteinExistence type="inferred from homology"/>
<dbReference type="PROSITE" id="PS51257">
    <property type="entry name" value="PROKAR_LIPOPROTEIN"/>
    <property type="match status" value="1"/>
</dbReference>
<sequence length="351" mass="38595">MKKRVFAVLLAASLAMTMFSACSSEKEASSKETSASASQQKKEETVDVTLNEVAHSIFYAPMYIAIEEGYFEEEGIHLDLVCGFGADKTMTAVISGEADIGFMGSESSIYTYNEGANDYVVNFAQLTQRAGNFLVAREEISDFTWDDIKDSTVLGGRKGGMPEMVFEYILKENGIDPETDLEINQSIDFGSTAAAFSEGQGDFTVEFEPGATSLESEGKGYVVASLGEDSGYVPYTAFSAKKSYMDENPEVIQGFTNALQKGMAYVQSHTPEEIAAAIEPQFPETDLDTITTIVTRYYEQDTWKENLIFEESSFDLLQDILESAGELSERAPYEDLVTTEFAEKAVENVTE</sequence>
<keyword evidence="3 4" id="KW-0732">Signal</keyword>
<comment type="subcellular location">
    <subcellularLocation>
        <location evidence="1">Periplasm</location>
    </subcellularLocation>
</comment>
<protein>
    <submittedName>
        <fullName evidence="6">ABC transporter substrate-binding protein</fullName>
    </submittedName>
</protein>
<dbReference type="RefSeq" id="WP_186875122.1">
    <property type="nucleotide sequence ID" value="NZ_JACOPF010000001.1"/>
</dbReference>
<dbReference type="AlphaFoldDB" id="A0A923RPH3"/>
<evidence type="ECO:0000313" key="6">
    <source>
        <dbReference type="EMBL" id="MBC5688514.1"/>
    </source>
</evidence>
<accession>A0A923RPH3</accession>
<evidence type="ECO:0000256" key="2">
    <source>
        <dbReference type="ARBA" id="ARBA00010742"/>
    </source>
</evidence>